<dbReference type="RefSeq" id="XP_009058938.1">
    <property type="nucleotide sequence ID" value="XM_009060690.1"/>
</dbReference>
<feature type="transmembrane region" description="Helical" evidence="4">
    <location>
        <begin position="504"/>
        <end position="527"/>
    </location>
</feature>
<dbReference type="AlphaFoldDB" id="V4AAC6"/>
<dbReference type="SMART" id="SM00192">
    <property type="entry name" value="LDLa"/>
    <property type="match status" value="1"/>
</dbReference>
<feature type="disulfide bond" evidence="2">
    <location>
        <begin position="708"/>
        <end position="720"/>
    </location>
</feature>
<organism evidence="6 7">
    <name type="scientific">Lottia gigantea</name>
    <name type="common">Giant owl limpet</name>
    <dbReference type="NCBI Taxonomy" id="225164"/>
    <lineage>
        <taxon>Eukaryota</taxon>
        <taxon>Metazoa</taxon>
        <taxon>Spiralia</taxon>
        <taxon>Lophotrochozoa</taxon>
        <taxon>Mollusca</taxon>
        <taxon>Gastropoda</taxon>
        <taxon>Patellogastropoda</taxon>
        <taxon>Lottioidea</taxon>
        <taxon>Lottiidae</taxon>
        <taxon>Lottia</taxon>
    </lineage>
</organism>
<sequence>MARRILTALLNGTSYIPSLTALLNGTSYIPSLTALLNGTSYIPSLTALLNGTSYIPSLTALLKGTSYIPSLTALLNGTSYIPSLTALLNGTSYIPSLTVLLNGTSYIPSLTALLNGTSYIPSLTALLNGTSYIPSLTALLNRTSYIPSLTALLNGTSYIPSLTALLNGTSYIPSLTALLNENVALNKSPSQVETNRTKREAGDRTTNIPDKCYNYNKTGKWLGIDLEEDYPIKHIIIQHLASVNGILLHVIKENGEPELCYKEGLSSTPPIVKNIECSHVIYGRYVNITNDRISHNGRYLTLCEVEIYVCSGGTFGSDCTNFCHCLNNKRCSETGECPNGCSDGWTGTTCSQMCDNGTYGAGCLKQCSDRNCLVETSPCHHIYGSCQGGCTEGFYGEVCDMKCSDRKCNDSNLQCESKTGECIDGCQPGYQSIDCTRECYNGKYGQDCLLNCSSRFCKLETECNNIDGACNCSDGYQGIDCTVKQQLVFPGDANEGSEDQNSAIIAKIVVPVITLAFVFGVLVVLFGTKLRSRCKTNQFRGKESSHAVAQNETNIKLTFSAMVSPSASFTWKLLDYMDDLCGKTLKLSAIGRESAVLKLTKHGEYTGTMNCITTIMATDNKQIMLKYIQMDIKSYHECPGDYLAVYDGHYQPGSRISKEPMSVFCGDDTPRLTYSSTGQFLTLRFVSDDSAHGEGFEVVLTAFHNGTCGSSEYRCDNGRCISHALVCNGYNNCGDYSDWCVLSPAVISGIVIACFVAVITIWVCMVFVWYAYTYRQQRLHRRTRRRHRPQLSSMVGEPSRYSHLLPPERSSSRRDDVFTVFPQLRISITPIQPPPYPGEPSPSEGAHNLGYRHGP</sequence>
<evidence type="ECO:0000256" key="2">
    <source>
        <dbReference type="PROSITE-ProRule" id="PRU00124"/>
    </source>
</evidence>
<dbReference type="InterPro" id="IPR000859">
    <property type="entry name" value="CUB_dom"/>
</dbReference>
<dbReference type="KEGG" id="lgi:LOTGIDRAFT_233803"/>
<dbReference type="HOGENOM" id="CLU_334102_0_0_1"/>
<dbReference type="Gene3D" id="2.170.300.10">
    <property type="entry name" value="Tie2 ligand-binding domain superfamily"/>
    <property type="match status" value="1"/>
</dbReference>
<keyword evidence="4" id="KW-0812">Transmembrane</keyword>
<evidence type="ECO:0000313" key="7">
    <source>
        <dbReference type="Proteomes" id="UP000030746"/>
    </source>
</evidence>
<dbReference type="InterPro" id="IPR008979">
    <property type="entry name" value="Galactose-bd-like_sf"/>
</dbReference>
<dbReference type="PANTHER" id="PTHR24652">
    <property type="entry name" value="LOW-DENSITY LIPOPROTEIN RECEPTOR CLASS A DOMAIN-CONTAINING PROTEIN 2"/>
    <property type="match status" value="1"/>
</dbReference>
<keyword evidence="7" id="KW-1185">Reference proteome</keyword>
<dbReference type="InterPro" id="IPR000742">
    <property type="entry name" value="EGF"/>
</dbReference>
<dbReference type="PROSITE" id="PS00022">
    <property type="entry name" value="EGF_1"/>
    <property type="match status" value="1"/>
</dbReference>
<dbReference type="InterPro" id="IPR042333">
    <property type="entry name" value="LRAD2/Mig-13-like"/>
</dbReference>
<dbReference type="GeneID" id="20249356"/>
<evidence type="ECO:0000256" key="1">
    <source>
        <dbReference type="ARBA" id="ARBA00023157"/>
    </source>
</evidence>
<dbReference type="CDD" id="cd00112">
    <property type="entry name" value="LDLa"/>
    <property type="match status" value="1"/>
</dbReference>
<dbReference type="CDD" id="cd00041">
    <property type="entry name" value="CUB"/>
    <property type="match status" value="1"/>
</dbReference>
<feature type="compositionally biased region" description="Pro residues" evidence="3">
    <location>
        <begin position="831"/>
        <end position="840"/>
    </location>
</feature>
<name>V4AAC6_LOTGI</name>
<dbReference type="InterPro" id="IPR002172">
    <property type="entry name" value="LDrepeatLR_classA_rpt"/>
</dbReference>
<dbReference type="Gene3D" id="2.60.120.290">
    <property type="entry name" value="Spermadhesin, CUB domain"/>
    <property type="match status" value="1"/>
</dbReference>
<dbReference type="EMBL" id="KB202444">
    <property type="protein sequence ID" value="ESO90261.1"/>
    <property type="molecule type" value="Genomic_DNA"/>
</dbReference>
<dbReference type="InterPro" id="IPR036055">
    <property type="entry name" value="LDL_receptor-like_sf"/>
</dbReference>
<dbReference type="CTD" id="20249356"/>
<dbReference type="PANTHER" id="PTHR24652:SF69">
    <property type="entry name" value="CUB DOMAIN-CONTAINING PROTEIN"/>
    <property type="match status" value="1"/>
</dbReference>
<dbReference type="SUPFAM" id="SSF49854">
    <property type="entry name" value="Spermadhesin, CUB domain"/>
    <property type="match status" value="1"/>
</dbReference>
<dbReference type="Pfam" id="PF00057">
    <property type="entry name" value="Ldl_recept_a"/>
    <property type="match status" value="1"/>
</dbReference>
<feature type="disulfide bond" evidence="2">
    <location>
        <begin position="715"/>
        <end position="733"/>
    </location>
</feature>
<dbReference type="SMART" id="SM00042">
    <property type="entry name" value="CUB"/>
    <property type="match status" value="1"/>
</dbReference>
<evidence type="ECO:0000256" key="4">
    <source>
        <dbReference type="SAM" id="Phobius"/>
    </source>
</evidence>
<evidence type="ECO:0000256" key="3">
    <source>
        <dbReference type="SAM" id="MobiDB-lite"/>
    </source>
</evidence>
<dbReference type="Pfam" id="PF00431">
    <property type="entry name" value="CUB"/>
    <property type="match status" value="1"/>
</dbReference>
<dbReference type="Gene3D" id="2.60.120.260">
    <property type="entry name" value="Galactose-binding domain-like"/>
    <property type="match status" value="1"/>
</dbReference>
<dbReference type="OrthoDB" id="19606at2759"/>
<feature type="region of interest" description="Disordered" evidence="3">
    <location>
        <begin position="828"/>
        <end position="855"/>
    </location>
</feature>
<dbReference type="InterPro" id="IPR035914">
    <property type="entry name" value="Sperma_CUB_dom_sf"/>
</dbReference>
<keyword evidence="1 2" id="KW-1015">Disulfide bond</keyword>
<reference evidence="6 7" key="1">
    <citation type="journal article" date="2013" name="Nature">
        <title>Insights into bilaterian evolution from three spiralian genomes.</title>
        <authorList>
            <person name="Simakov O."/>
            <person name="Marletaz F."/>
            <person name="Cho S.J."/>
            <person name="Edsinger-Gonzales E."/>
            <person name="Havlak P."/>
            <person name="Hellsten U."/>
            <person name="Kuo D.H."/>
            <person name="Larsson T."/>
            <person name="Lv J."/>
            <person name="Arendt D."/>
            <person name="Savage R."/>
            <person name="Osoegawa K."/>
            <person name="de Jong P."/>
            <person name="Grimwood J."/>
            <person name="Chapman J.A."/>
            <person name="Shapiro H."/>
            <person name="Aerts A."/>
            <person name="Otillar R.P."/>
            <person name="Terry A.Y."/>
            <person name="Boore J.L."/>
            <person name="Grigoriev I.V."/>
            <person name="Lindberg D.R."/>
            <person name="Seaver E.C."/>
            <person name="Weisblat D.A."/>
            <person name="Putnam N.H."/>
            <person name="Rokhsar D.S."/>
        </authorList>
    </citation>
    <scope>NUCLEOTIDE SEQUENCE [LARGE SCALE GENOMIC DNA]</scope>
</reference>
<protein>
    <recommendedName>
        <fullName evidence="5">CUB domain-containing protein</fullName>
    </recommendedName>
</protein>
<feature type="transmembrane region" description="Helical" evidence="4">
    <location>
        <begin position="746"/>
        <end position="772"/>
    </location>
</feature>
<feature type="domain" description="CUB" evidence="5">
    <location>
        <begin position="581"/>
        <end position="703"/>
    </location>
</feature>
<dbReference type="PROSITE" id="PS50068">
    <property type="entry name" value="LDLRA_2"/>
    <property type="match status" value="1"/>
</dbReference>
<evidence type="ECO:0000259" key="5">
    <source>
        <dbReference type="PROSITE" id="PS01180"/>
    </source>
</evidence>
<dbReference type="Proteomes" id="UP000030746">
    <property type="component" value="Unassembled WGS sequence"/>
</dbReference>
<keyword evidence="4" id="KW-1133">Transmembrane helix</keyword>
<dbReference type="SUPFAM" id="SSF57424">
    <property type="entry name" value="LDL receptor-like module"/>
    <property type="match status" value="1"/>
</dbReference>
<evidence type="ECO:0000313" key="6">
    <source>
        <dbReference type="EMBL" id="ESO90261.1"/>
    </source>
</evidence>
<comment type="caution">
    <text evidence="2">Lacks conserved residue(s) required for the propagation of feature annotation.</text>
</comment>
<dbReference type="PROSITE" id="PS01186">
    <property type="entry name" value="EGF_2"/>
    <property type="match status" value="1"/>
</dbReference>
<gene>
    <name evidence="6" type="ORF">LOTGIDRAFT_233803</name>
</gene>
<feature type="region of interest" description="Disordered" evidence="3">
    <location>
        <begin position="783"/>
        <end position="813"/>
    </location>
</feature>
<dbReference type="SUPFAM" id="SSF49785">
    <property type="entry name" value="Galactose-binding domain-like"/>
    <property type="match status" value="1"/>
</dbReference>
<keyword evidence="4" id="KW-0472">Membrane</keyword>
<proteinExistence type="predicted"/>
<dbReference type="PROSITE" id="PS01180">
    <property type="entry name" value="CUB"/>
    <property type="match status" value="1"/>
</dbReference>
<dbReference type="Gene3D" id="4.10.400.10">
    <property type="entry name" value="Low-density Lipoprotein Receptor"/>
    <property type="match status" value="1"/>
</dbReference>
<accession>V4AAC6</accession>